<name>A0A9X8DPV3_APHAT</name>
<protein>
    <submittedName>
        <fullName evidence="1">Uncharacterized protein</fullName>
    </submittedName>
</protein>
<proteinExistence type="predicted"/>
<reference evidence="1 2" key="1">
    <citation type="journal article" date="2018" name="J. Invertebr. Pathol.">
        <title>New genotyping method for the causative agent of crayfish plague (Aphanomyces astaci) based on whole genome data.</title>
        <authorList>
            <person name="Minardi D."/>
            <person name="Studholme D.J."/>
            <person name="van der Giezen M."/>
            <person name="Pretto T."/>
            <person name="Oidtmann B."/>
        </authorList>
    </citation>
    <scope>NUCLEOTIDE SEQUENCE [LARGE SCALE GENOMIC DNA]</scope>
    <source>
        <strain evidence="1 2">KB13</strain>
    </source>
</reference>
<dbReference type="EMBL" id="QUTI01035633">
    <property type="protein sequence ID" value="RLO01653.1"/>
    <property type="molecule type" value="Genomic_DNA"/>
</dbReference>
<comment type="caution">
    <text evidence="1">The sequence shown here is derived from an EMBL/GenBank/DDBJ whole genome shotgun (WGS) entry which is preliminary data.</text>
</comment>
<evidence type="ECO:0000313" key="2">
    <source>
        <dbReference type="Proteomes" id="UP000275652"/>
    </source>
</evidence>
<gene>
    <name evidence="1" type="ORF">DYB28_008714</name>
</gene>
<dbReference type="AlphaFoldDB" id="A0A9X8DPV3"/>
<sequence length="58" mass="6633">SLTFLADELNKNVQDKKTQRGTHGVIAEQFGRVGRWMVGKQIGQGNLRGRCHVRWLKL</sequence>
<organism evidence="1 2">
    <name type="scientific">Aphanomyces astaci</name>
    <name type="common">Crayfish plague agent</name>
    <dbReference type="NCBI Taxonomy" id="112090"/>
    <lineage>
        <taxon>Eukaryota</taxon>
        <taxon>Sar</taxon>
        <taxon>Stramenopiles</taxon>
        <taxon>Oomycota</taxon>
        <taxon>Saprolegniomycetes</taxon>
        <taxon>Saprolegniales</taxon>
        <taxon>Verrucalvaceae</taxon>
        <taxon>Aphanomyces</taxon>
    </lineage>
</organism>
<evidence type="ECO:0000313" key="1">
    <source>
        <dbReference type="EMBL" id="RLO01653.1"/>
    </source>
</evidence>
<accession>A0A9X8DPV3</accession>
<dbReference type="Proteomes" id="UP000275652">
    <property type="component" value="Unassembled WGS sequence"/>
</dbReference>
<feature type="non-terminal residue" evidence="1">
    <location>
        <position position="1"/>
    </location>
</feature>